<evidence type="ECO:0000256" key="6">
    <source>
        <dbReference type="ARBA" id="ARBA00022989"/>
    </source>
</evidence>
<dbReference type="InterPro" id="IPR047055">
    <property type="entry name" value="MotA-like"/>
</dbReference>
<feature type="transmembrane region" description="Helical" evidence="9">
    <location>
        <begin position="145"/>
        <end position="173"/>
    </location>
</feature>
<keyword evidence="6 9" id="KW-1133">Transmembrane helix</keyword>
<feature type="domain" description="MotA/TolQ/ExbB proton channel" evidence="10">
    <location>
        <begin position="102"/>
        <end position="231"/>
    </location>
</feature>
<comment type="similarity">
    <text evidence="2">Belongs to the MotA family.</text>
</comment>
<proteinExistence type="inferred from homology"/>
<sequence length="307" mass="34101">MDLGTIIGLLSGTAIIIIGILLSGGDLFWFTQFNALIIVLGGTLAATMVNLPIHAVGNLFAILKNVFTDEVYDYKTTIDEIVLKAEKARKNGLLSLETDLSSIQSVFLRNGLELAINEKESSRLRTFLNLEIDNIAVRHIAGQELFLYMGSYAPAFGMLGTVLGLIVMMNNFAGGGINELNISYSVADKFAELLKGMGTALITTFYGVFFANMVFLPIGGKLKRKSENELMLKNIVLEGIISIHAREHPILIREKLMTFVPRHRRFDSEDSVTEIKKPSSLSGIKDKLEERKEEEREEHKEETDGED</sequence>
<evidence type="ECO:0000256" key="7">
    <source>
        <dbReference type="ARBA" id="ARBA00023136"/>
    </source>
</evidence>
<dbReference type="GO" id="GO:0071978">
    <property type="term" value="P:bacterial-type flagellum-dependent swarming motility"/>
    <property type="evidence" value="ECO:0007669"/>
    <property type="project" value="InterPro"/>
</dbReference>
<evidence type="ECO:0000256" key="9">
    <source>
        <dbReference type="SAM" id="Phobius"/>
    </source>
</evidence>
<feature type="transmembrane region" description="Helical" evidence="9">
    <location>
        <begin position="7"/>
        <end position="29"/>
    </location>
</feature>
<evidence type="ECO:0000256" key="1">
    <source>
        <dbReference type="ARBA" id="ARBA00004651"/>
    </source>
</evidence>
<dbReference type="PANTHER" id="PTHR30433">
    <property type="entry name" value="CHEMOTAXIS PROTEIN MOTA"/>
    <property type="match status" value="1"/>
</dbReference>
<feature type="compositionally biased region" description="Basic and acidic residues" evidence="8">
    <location>
        <begin position="284"/>
        <end position="307"/>
    </location>
</feature>
<feature type="transmembrane region" description="Helical" evidence="9">
    <location>
        <begin position="35"/>
        <end position="56"/>
    </location>
</feature>
<dbReference type="AlphaFoldDB" id="A0A381R427"/>
<keyword evidence="7 9" id="KW-0472">Membrane</keyword>
<keyword evidence="4" id="KW-1003">Cell membrane</keyword>
<dbReference type="PROSITE" id="PS01307">
    <property type="entry name" value="MOTA"/>
    <property type="match status" value="1"/>
</dbReference>
<accession>A0A381R427</accession>
<feature type="region of interest" description="Disordered" evidence="8">
    <location>
        <begin position="268"/>
        <end position="307"/>
    </location>
</feature>
<evidence type="ECO:0000256" key="3">
    <source>
        <dbReference type="ARBA" id="ARBA00022448"/>
    </source>
</evidence>
<evidence type="ECO:0000259" key="10">
    <source>
        <dbReference type="Pfam" id="PF01618"/>
    </source>
</evidence>
<evidence type="ECO:0000256" key="2">
    <source>
        <dbReference type="ARBA" id="ARBA00008038"/>
    </source>
</evidence>
<dbReference type="InterPro" id="IPR000540">
    <property type="entry name" value="Flag_MotA_CS"/>
</dbReference>
<organism evidence="11">
    <name type="scientific">marine metagenome</name>
    <dbReference type="NCBI Taxonomy" id="408172"/>
    <lineage>
        <taxon>unclassified sequences</taxon>
        <taxon>metagenomes</taxon>
        <taxon>ecological metagenomes</taxon>
    </lineage>
</organism>
<evidence type="ECO:0000256" key="5">
    <source>
        <dbReference type="ARBA" id="ARBA00022692"/>
    </source>
</evidence>
<protein>
    <recommendedName>
        <fullName evidence="10">MotA/TolQ/ExbB proton channel domain-containing protein</fullName>
    </recommendedName>
</protein>
<evidence type="ECO:0000256" key="4">
    <source>
        <dbReference type="ARBA" id="ARBA00022475"/>
    </source>
</evidence>
<keyword evidence="5 9" id="KW-0812">Transmembrane</keyword>
<dbReference type="InterPro" id="IPR002898">
    <property type="entry name" value="MotA_ExbB_proton_chnl"/>
</dbReference>
<feature type="transmembrane region" description="Helical" evidence="9">
    <location>
        <begin position="193"/>
        <end position="216"/>
    </location>
</feature>
<evidence type="ECO:0000313" key="11">
    <source>
        <dbReference type="EMBL" id="SUZ86452.1"/>
    </source>
</evidence>
<evidence type="ECO:0000256" key="8">
    <source>
        <dbReference type="SAM" id="MobiDB-lite"/>
    </source>
</evidence>
<dbReference type="GO" id="GO:0005886">
    <property type="term" value="C:plasma membrane"/>
    <property type="evidence" value="ECO:0007669"/>
    <property type="project" value="UniProtKB-SubCell"/>
</dbReference>
<comment type="subcellular location">
    <subcellularLocation>
        <location evidence="1">Cell membrane</location>
        <topology evidence="1">Multi-pass membrane protein</topology>
    </subcellularLocation>
</comment>
<keyword evidence="3" id="KW-0813">Transport</keyword>
<reference evidence="11" key="1">
    <citation type="submission" date="2018-05" db="EMBL/GenBank/DDBJ databases">
        <authorList>
            <person name="Lanie J.A."/>
            <person name="Ng W.-L."/>
            <person name="Kazmierczak K.M."/>
            <person name="Andrzejewski T.M."/>
            <person name="Davidsen T.M."/>
            <person name="Wayne K.J."/>
            <person name="Tettelin H."/>
            <person name="Glass J.I."/>
            <person name="Rusch D."/>
            <person name="Podicherti R."/>
            <person name="Tsui H.-C.T."/>
            <person name="Winkler M.E."/>
        </authorList>
    </citation>
    <scope>NUCLEOTIDE SEQUENCE</scope>
</reference>
<gene>
    <name evidence="11" type="ORF">METZ01_LOCUS39306</name>
</gene>
<dbReference type="EMBL" id="UINC01001682">
    <property type="protein sequence ID" value="SUZ86452.1"/>
    <property type="molecule type" value="Genomic_DNA"/>
</dbReference>
<dbReference type="Pfam" id="PF01618">
    <property type="entry name" value="MotA_ExbB"/>
    <property type="match status" value="1"/>
</dbReference>
<dbReference type="GO" id="GO:0006935">
    <property type="term" value="P:chemotaxis"/>
    <property type="evidence" value="ECO:0007669"/>
    <property type="project" value="InterPro"/>
</dbReference>
<name>A0A381R427_9ZZZZ</name>